<dbReference type="Gene3D" id="1.25.40.10">
    <property type="entry name" value="Tetratricopeptide repeat domain"/>
    <property type="match status" value="1"/>
</dbReference>
<dbReference type="EMBL" id="LNQE01000173">
    <property type="protein sequence ID" value="KUG28817.1"/>
    <property type="molecule type" value="Genomic_DNA"/>
</dbReference>
<dbReference type="PANTHER" id="PTHR22916">
    <property type="entry name" value="GLYCOSYLTRANSFERASE"/>
    <property type="match status" value="1"/>
</dbReference>
<dbReference type="InterPro" id="IPR001173">
    <property type="entry name" value="Glyco_trans_2-like"/>
</dbReference>
<dbReference type="GO" id="GO:0015774">
    <property type="term" value="P:polysaccharide transport"/>
    <property type="evidence" value="ECO:0007669"/>
    <property type="project" value="InterPro"/>
</dbReference>
<dbReference type="Pfam" id="PF00535">
    <property type="entry name" value="Glycos_transf_2"/>
    <property type="match status" value="1"/>
</dbReference>
<dbReference type="Pfam" id="PF14559">
    <property type="entry name" value="TPR_19"/>
    <property type="match status" value="1"/>
</dbReference>
<comment type="caution">
    <text evidence="3">The sequence shown here is derived from an EMBL/GenBank/DDBJ whole genome shotgun (WGS) entry which is preliminary data.</text>
</comment>
<dbReference type="InterPro" id="IPR011990">
    <property type="entry name" value="TPR-like_helical_dom_sf"/>
</dbReference>
<evidence type="ECO:0000313" key="3">
    <source>
        <dbReference type="EMBL" id="KUG28817.1"/>
    </source>
</evidence>
<name>A0A0W8G730_9ZZZZ</name>
<dbReference type="InterPro" id="IPR007833">
    <property type="entry name" value="Capsule_polysaccharide_synth"/>
</dbReference>
<reference evidence="3" key="1">
    <citation type="journal article" date="2015" name="Proc. Natl. Acad. Sci. U.S.A.">
        <title>Networks of energetic and metabolic interactions define dynamics in microbial communities.</title>
        <authorList>
            <person name="Embree M."/>
            <person name="Liu J.K."/>
            <person name="Al-Bassam M.M."/>
            <person name="Zengler K."/>
        </authorList>
    </citation>
    <scope>NUCLEOTIDE SEQUENCE</scope>
</reference>
<dbReference type="Gene3D" id="3.90.550.10">
    <property type="entry name" value="Spore Coat Polysaccharide Biosynthesis Protein SpsA, Chain A"/>
    <property type="match status" value="1"/>
</dbReference>
<evidence type="ECO:0000259" key="2">
    <source>
        <dbReference type="Pfam" id="PF00535"/>
    </source>
</evidence>
<dbReference type="CDD" id="cd16440">
    <property type="entry name" value="beta_Kdo_transferase_KpsC_1"/>
    <property type="match status" value="1"/>
</dbReference>
<accession>A0A0W8G730</accession>
<dbReference type="InterPro" id="IPR027417">
    <property type="entry name" value="P-loop_NTPase"/>
</dbReference>
<dbReference type="SUPFAM" id="SSF53448">
    <property type="entry name" value="Nucleotide-diphospho-sugar transferases"/>
    <property type="match status" value="1"/>
</dbReference>
<dbReference type="AlphaFoldDB" id="A0A0W8G730"/>
<dbReference type="SUPFAM" id="SSF52540">
    <property type="entry name" value="P-loop containing nucleoside triphosphate hydrolases"/>
    <property type="match status" value="1"/>
</dbReference>
<organism evidence="3">
    <name type="scientific">hydrocarbon metagenome</name>
    <dbReference type="NCBI Taxonomy" id="938273"/>
    <lineage>
        <taxon>unclassified sequences</taxon>
        <taxon>metagenomes</taxon>
        <taxon>ecological metagenomes</taxon>
    </lineage>
</organism>
<dbReference type="SUPFAM" id="SSF48452">
    <property type="entry name" value="TPR-like"/>
    <property type="match status" value="1"/>
</dbReference>
<dbReference type="CDD" id="cd00761">
    <property type="entry name" value="Glyco_tranf_GTA_type"/>
    <property type="match status" value="1"/>
</dbReference>
<dbReference type="Gene3D" id="3.40.50.300">
    <property type="entry name" value="P-loop containing nucleotide triphosphate hydrolases"/>
    <property type="match status" value="1"/>
</dbReference>
<protein>
    <recommendedName>
        <fullName evidence="2">Glycosyltransferase 2-like domain-containing protein</fullName>
    </recommendedName>
</protein>
<feature type="region of interest" description="Disordered" evidence="1">
    <location>
        <begin position="1114"/>
        <end position="1138"/>
    </location>
</feature>
<feature type="domain" description="Glycosyltransferase 2-like" evidence="2">
    <location>
        <begin position="395"/>
        <end position="567"/>
    </location>
</feature>
<dbReference type="PANTHER" id="PTHR22916:SF3">
    <property type="entry name" value="UDP-GLCNAC:BETAGAL BETA-1,3-N-ACETYLGLUCOSAMINYLTRANSFERASE-LIKE PROTEIN 1"/>
    <property type="match status" value="1"/>
</dbReference>
<dbReference type="Pfam" id="PF05159">
    <property type="entry name" value="Capsule_synth"/>
    <property type="match status" value="1"/>
</dbReference>
<proteinExistence type="predicted"/>
<dbReference type="GO" id="GO:0000271">
    <property type="term" value="P:polysaccharide biosynthetic process"/>
    <property type="evidence" value="ECO:0007669"/>
    <property type="project" value="InterPro"/>
</dbReference>
<evidence type="ECO:0000256" key="1">
    <source>
        <dbReference type="SAM" id="MobiDB-lite"/>
    </source>
</evidence>
<sequence>MNNFEAIRKKFLAYLDARQAALATECDLRERMLSLRHEKVGLGFLGELLETGFPRNLRGFFPQAVAYDEEENRRDLVACLGLGSILPTFEGSNKGMIQLVSTVRPGSNLFFMETCFLASTTSWVDVFASRNSRDACLGYMYDDIAQYYMADYPNRLIQKLNSEEEPTREQRERAERCMAVITGNLISKYNHQSYVDLVSVVSRPQRVLVVDQSFADASLVYGRVTEQTFQEMLLAAIRENPEAEILVKTHPDSIGASRSRPGYFSGLKGYGNVRFLVDPMNPMHLLEQVDKVYVATSGMGFEALLMGKPVVCFGHPFYAGWGLTDDRQPISHRRRTRSLTELFHYFYIWYTHYHTPESNGPCEIEDVLEYILDNRPKVAGRPSGRPGGDARPKISVVVPAYNVEPYIAACLRSVQEQTLKDIEILVVDDCSLDTTLQVVEAMASLDPRIKPLRMESNSGQGFARNLALDKARGEYVWFIDSDDFIPSPDALERLYEAAVRTGADMTRGRKLWEQHETLEGAFVRDVPDKTEEYFPQEQSGLTYFSDPVLLHSRHFCLWLYKRSFLEENAIRFLTGQWEERPFLLKALLSAKSISLVPCDALRYRIRPNSTARRQKNIQDVENQLMNFSQVLSLFDDFSTPERPYAYHRQFTVSQYLHYIGLGFAMELLSERLDDPDGRKFFQSMGELCRSAGIRSAELTADPQVVNPELFAAGVYHVLFEAFKCGDLELALQAWKRMPMASREYYERLFRESDAGLAAALTNYVQANPVPLDPQLRMAAPGTLPRILLHIGATKTGSTFLQAFMETNRAELLRRGIWYPEFGIFKQAGREYKQAGHSHLMGQAISGNFEFFQRILQGLEELPCPVRTIVFSSEAFFLNPNAPEALPSYLTGFELSMIVYLRRQDEWANSQYCEFVGGGAVSKTALAPEEWLESPAAKRYLDYQALLYQWEQAIGKDRVIVRPFERSQLVCNDLLHDFLSLLDISPGEGFVTPDKALHNDFKFSEEYLKIMRHFNAFAFSPATAYLNFVKAVLRELPCQAGRKPQLLTLEQRRWLLRGARHGNAEIARRYLGKSDGVLFENTALPAELPPPSPPLGADFFSGMITLYDRYSGHRFTNQPAKKGGKAKASARKPGENKPEKDFDELYHEACRAFHQEQYALAVAFYRQAEGLAPDDMDLQRVMAEALIRTGDTDAARACLEKAAARIPQNKALKRRLLRLKHPLFRFLLKDKPFPVPVPGVV</sequence>
<gene>
    <name evidence="3" type="ORF">ASZ90_001303</name>
</gene>
<dbReference type="GO" id="GO:0016758">
    <property type="term" value="F:hexosyltransferase activity"/>
    <property type="evidence" value="ECO:0007669"/>
    <property type="project" value="UniProtKB-ARBA"/>
</dbReference>
<dbReference type="InterPro" id="IPR029044">
    <property type="entry name" value="Nucleotide-diphossugar_trans"/>
</dbReference>